<feature type="domain" description="Histidine kinase" evidence="5">
    <location>
        <begin position="753"/>
        <end position="940"/>
    </location>
</feature>
<sequence length="940" mass="107899">MAGQGFSFHFYYPPEEYGGHVQNWTAEQDTNGFIYFGNGDGLLIFDGIDWKNIHIGETGRGTSIYSSTDGRVYVSGQSDFGFIKPDSVNNIEYHSLSKEYGKRALPQFETHEWNNAIYFRHLDGINKYDDDELRSFPIPDDTLFGYSVIAGDSLILGSRKGMVSFNQKEVFKRIKGSSFLKGDVIYVAFQKDEKEYLFGSSQNLLFTYDGNTFQKFETKADQYLQENQIYDGIKIHEDLFAFATLYGGVVFIDGEGEMVKIFNENTGLANNMVYDLYLDKEKNLWIGLQKGIQKLLITDNLIHYGEHSGLNDVVLNISFSENYTWVHTIFGLFVSRYLEQEKVILFDPVDFEPSITSLITWRNRSYILAEDGLYQTSDNQIGDRILDFPHMVQVEEAGDDQLQFLTPERIIAYKGATVSTSPVNIDINFSQAMRWKEELYIRNKSNGLYKVLKERIVQFPVENDQDLGISFFNTMGIIENSLFVGTEGEGENGGLYVLQEENNRLSRNHLFDKNTNLNGRQVMSFSQCSESQIWFYANKKIIKLVKIEGVWTPDDSSFGLIKNESTSDTIEGIKCMGDSVWFWGTKGIFYLKNPDFTYNSKFKSNITSVFIDRDSLVFGGYGKPKSELIFPYKDNELRFTYAAASYIDPDRNRCQVKLEGFDQNWSNWTSETQKDYTNIPEGEYSFLIRSKNVYDVEGSTASISFSILPPWYRTWWAYLLYTVTIAGILYTAYKIRVNQLLRVERIRNDIAIDLHDEVSATLSSISYFAEAIQSDKVKKDKDRFVKLIANSAGDAKEKITDIVWAINPEHDDWQAFLSKCRRYASDLLESKGIKYSLKIDEYIPGKLDMQLRQHLWLIFKEMVTNAARHSDAKQLDVIMNYEDGVLKLVVQDDGKGMNIDKVKKGNGLVNIQKRVDLIEGEITLKTSEGFGTRWILKVSV</sequence>
<dbReference type="SUPFAM" id="SSF50998">
    <property type="entry name" value="Quinoprotein alcohol dehydrogenase-like"/>
    <property type="match status" value="1"/>
</dbReference>
<dbReference type="InterPro" id="IPR003594">
    <property type="entry name" value="HATPase_dom"/>
</dbReference>
<dbReference type="PANTHER" id="PTHR24421">
    <property type="entry name" value="NITRATE/NITRITE SENSOR PROTEIN NARX-RELATED"/>
    <property type="match status" value="1"/>
</dbReference>
<evidence type="ECO:0000256" key="1">
    <source>
        <dbReference type="ARBA" id="ARBA00022679"/>
    </source>
</evidence>
<evidence type="ECO:0000256" key="2">
    <source>
        <dbReference type="ARBA" id="ARBA00022777"/>
    </source>
</evidence>
<evidence type="ECO:0000259" key="5">
    <source>
        <dbReference type="PROSITE" id="PS50109"/>
    </source>
</evidence>
<dbReference type="CDD" id="cd16917">
    <property type="entry name" value="HATPase_UhpB-NarQ-NarX-like"/>
    <property type="match status" value="1"/>
</dbReference>
<dbReference type="InterPro" id="IPR011047">
    <property type="entry name" value="Quinoprotein_ADH-like_sf"/>
</dbReference>
<dbReference type="RefSeq" id="WP_390300288.1">
    <property type="nucleotide sequence ID" value="NZ_JBHULI010000024.1"/>
</dbReference>
<protein>
    <submittedName>
        <fullName evidence="6">ATP-binding protein</fullName>
    </submittedName>
</protein>
<dbReference type="InterPro" id="IPR015943">
    <property type="entry name" value="WD40/YVTN_repeat-like_dom_sf"/>
</dbReference>
<dbReference type="InterPro" id="IPR050482">
    <property type="entry name" value="Sensor_HK_TwoCompSys"/>
</dbReference>
<dbReference type="Gene3D" id="3.30.565.10">
    <property type="entry name" value="Histidine kinase-like ATPase, C-terminal domain"/>
    <property type="match status" value="1"/>
</dbReference>
<dbReference type="Pfam" id="PF07495">
    <property type="entry name" value="Y_Y_Y"/>
    <property type="match status" value="1"/>
</dbReference>
<dbReference type="PANTHER" id="PTHR24421:SF55">
    <property type="entry name" value="SENSOR HISTIDINE KINASE YDFH"/>
    <property type="match status" value="1"/>
</dbReference>
<organism evidence="6 7">
    <name type="scientific">Gracilimonas halophila</name>
    <dbReference type="NCBI Taxonomy" id="1834464"/>
    <lineage>
        <taxon>Bacteria</taxon>
        <taxon>Pseudomonadati</taxon>
        <taxon>Balneolota</taxon>
        <taxon>Balneolia</taxon>
        <taxon>Balneolales</taxon>
        <taxon>Balneolaceae</taxon>
        <taxon>Gracilimonas</taxon>
    </lineage>
</organism>
<keyword evidence="3" id="KW-0902">Two-component regulatory system</keyword>
<dbReference type="Gene3D" id="2.60.40.10">
    <property type="entry name" value="Immunoglobulins"/>
    <property type="match status" value="1"/>
</dbReference>
<keyword evidence="4" id="KW-0812">Transmembrane</keyword>
<keyword evidence="1" id="KW-0808">Transferase</keyword>
<evidence type="ECO:0000256" key="4">
    <source>
        <dbReference type="SAM" id="Phobius"/>
    </source>
</evidence>
<name>A0ABW5JKZ9_9BACT</name>
<dbReference type="Proteomes" id="UP001597460">
    <property type="component" value="Unassembled WGS sequence"/>
</dbReference>
<keyword evidence="4" id="KW-1133">Transmembrane helix</keyword>
<dbReference type="InterPro" id="IPR011110">
    <property type="entry name" value="Reg_prop"/>
</dbReference>
<gene>
    <name evidence="6" type="ORF">ACFSVN_06670</name>
</gene>
<evidence type="ECO:0000313" key="6">
    <source>
        <dbReference type="EMBL" id="MFD2532123.1"/>
    </source>
</evidence>
<feature type="transmembrane region" description="Helical" evidence="4">
    <location>
        <begin position="715"/>
        <end position="733"/>
    </location>
</feature>
<accession>A0ABW5JKZ9</accession>
<dbReference type="PROSITE" id="PS50109">
    <property type="entry name" value="HIS_KIN"/>
    <property type="match status" value="1"/>
</dbReference>
<dbReference type="InterPro" id="IPR005467">
    <property type="entry name" value="His_kinase_dom"/>
</dbReference>
<keyword evidence="7" id="KW-1185">Reference proteome</keyword>
<proteinExistence type="predicted"/>
<keyword evidence="6" id="KW-0547">Nucleotide-binding</keyword>
<dbReference type="Pfam" id="PF07494">
    <property type="entry name" value="Reg_prop"/>
    <property type="match status" value="1"/>
</dbReference>
<dbReference type="Pfam" id="PF02518">
    <property type="entry name" value="HATPase_c"/>
    <property type="match status" value="1"/>
</dbReference>
<dbReference type="SUPFAM" id="SSF55874">
    <property type="entry name" value="ATPase domain of HSP90 chaperone/DNA topoisomerase II/histidine kinase"/>
    <property type="match status" value="1"/>
</dbReference>
<evidence type="ECO:0000313" key="7">
    <source>
        <dbReference type="Proteomes" id="UP001597460"/>
    </source>
</evidence>
<reference evidence="7" key="1">
    <citation type="journal article" date="2019" name="Int. J. Syst. Evol. Microbiol.">
        <title>The Global Catalogue of Microorganisms (GCM) 10K type strain sequencing project: providing services to taxonomists for standard genome sequencing and annotation.</title>
        <authorList>
            <consortium name="The Broad Institute Genomics Platform"/>
            <consortium name="The Broad Institute Genome Sequencing Center for Infectious Disease"/>
            <person name="Wu L."/>
            <person name="Ma J."/>
        </authorList>
    </citation>
    <scope>NUCLEOTIDE SEQUENCE [LARGE SCALE GENOMIC DNA]</scope>
    <source>
        <strain evidence="7">KCTC 52042</strain>
    </source>
</reference>
<keyword evidence="2" id="KW-0418">Kinase</keyword>
<keyword evidence="4" id="KW-0472">Membrane</keyword>
<dbReference type="GO" id="GO:0005524">
    <property type="term" value="F:ATP binding"/>
    <property type="evidence" value="ECO:0007669"/>
    <property type="project" value="UniProtKB-KW"/>
</dbReference>
<dbReference type="InterPro" id="IPR036890">
    <property type="entry name" value="HATPase_C_sf"/>
</dbReference>
<dbReference type="InterPro" id="IPR011123">
    <property type="entry name" value="Y_Y_Y"/>
</dbReference>
<dbReference type="Gene3D" id="2.130.10.10">
    <property type="entry name" value="YVTN repeat-like/Quinoprotein amine dehydrogenase"/>
    <property type="match status" value="1"/>
</dbReference>
<evidence type="ECO:0000256" key="3">
    <source>
        <dbReference type="ARBA" id="ARBA00023012"/>
    </source>
</evidence>
<comment type="caution">
    <text evidence="6">The sequence shown here is derived from an EMBL/GenBank/DDBJ whole genome shotgun (WGS) entry which is preliminary data.</text>
</comment>
<dbReference type="EMBL" id="JBHULI010000024">
    <property type="protein sequence ID" value="MFD2532123.1"/>
    <property type="molecule type" value="Genomic_DNA"/>
</dbReference>
<keyword evidence="6" id="KW-0067">ATP-binding</keyword>
<dbReference type="InterPro" id="IPR013783">
    <property type="entry name" value="Ig-like_fold"/>
</dbReference>